<evidence type="ECO:0000313" key="3">
    <source>
        <dbReference type="Proteomes" id="UP001189624"/>
    </source>
</evidence>
<proteinExistence type="predicted"/>
<dbReference type="Gramene" id="rna-AYBTSS11_LOCUS18879">
    <property type="protein sequence ID" value="CAJ1961736.1"/>
    <property type="gene ID" value="gene-AYBTSS11_LOCUS18879"/>
</dbReference>
<dbReference type="Proteomes" id="UP001189624">
    <property type="component" value="Chromosome 6"/>
</dbReference>
<accession>A0AA86VNP5</accession>
<reference evidence="2" key="1">
    <citation type="submission" date="2023-10" db="EMBL/GenBank/DDBJ databases">
        <authorList>
            <person name="Domelevo Entfellner J.-B."/>
        </authorList>
    </citation>
    <scope>NUCLEOTIDE SEQUENCE</scope>
</reference>
<evidence type="ECO:0000313" key="2">
    <source>
        <dbReference type="EMBL" id="CAJ1961736.1"/>
    </source>
</evidence>
<dbReference type="EMBL" id="OY731403">
    <property type="protein sequence ID" value="CAJ1961736.1"/>
    <property type="molecule type" value="Genomic_DNA"/>
</dbReference>
<evidence type="ECO:0000256" key="1">
    <source>
        <dbReference type="SAM" id="MobiDB-lite"/>
    </source>
</evidence>
<name>A0AA86VNP5_9FABA</name>
<feature type="region of interest" description="Disordered" evidence="1">
    <location>
        <begin position="37"/>
        <end position="62"/>
    </location>
</feature>
<protein>
    <submittedName>
        <fullName evidence="2">Uncharacterized protein</fullName>
    </submittedName>
</protein>
<gene>
    <name evidence="2" type="ORF">AYBTSS11_LOCUS18879</name>
</gene>
<keyword evidence="3" id="KW-1185">Reference proteome</keyword>
<organism evidence="2 3">
    <name type="scientific">Sphenostylis stenocarpa</name>
    <dbReference type="NCBI Taxonomy" id="92480"/>
    <lineage>
        <taxon>Eukaryota</taxon>
        <taxon>Viridiplantae</taxon>
        <taxon>Streptophyta</taxon>
        <taxon>Embryophyta</taxon>
        <taxon>Tracheophyta</taxon>
        <taxon>Spermatophyta</taxon>
        <taxon>Magnoliopsida</taxon>
        <taxon>eudicotyledons</taxon>
        <taxon>Gunneridae</taxon>
        <taxon>Pentapetalae</taxon>
        <taxon>rosids</taxon>
        <taxon>fabids</taxon>
        <taxon>Fabales</taxon>
        <taxon>Fabaceae</taxon>
        <taxon>Papilionoideae</taxon>
        <taxon>50 kb inversion clade</taxon>
        <taxon>NPAAA clade</taxon>
        <taxon>indigoferoid/millettioid clade</taxon>
        <taxon>Phaseoleae</taxon>
        <taxon>Sphenostylis</taxon>
    </lineage>
</organism>
<dbReference type="AlphaFoldDB" id="A0AA86VNP5"/>
<sequence length="91" mass="10624">MTNRKEGGKEWKKGSKKRPNYVFVSVREQRDVCGADRFGGDGASRQKHATFSSHHVGPRRHRPITIIKNIVRGRKWDHMKEGSNQTRLRER</sequence>